<comment type="caution">
    <text evidence="2">The sequence shown here is derived from an EMBL/GenBank/DDBJ whole genome shotgun (WGS) entry which is preliminary data.</text>
</comment>
<evidence type="ECO:0000313" key="3">
    <source>
        <dbReference type="Proteomes" id="UP000614058"/>
    </source>
</evidence>
<proteinExistence type="predicted"/>
<dbReference type="RefSeq" id="WP_003796285.1">
    <property type="nucleotide sequence ID" value="NZ_JAEHNZ010000001.1"/>
</dbReference>
<dbReference type="EMBL" id="JAEHNZ010000001">
    <property type="protein sequence ID" value="MBK0395173.1"/>
    <property type="molecule type" value="Genomic_DNA"/>
</dbReference>
<protein>
    <submittedName>
        <fullName evidence="2">SEL1-like repeat protein</fullName>
    </submittedName>
</protein>
<dbReference type="SUPFAM" id="SSF81901">
    <property type="entry name" value="HCP-like"/>
    <property type="match status" value="1"/>
</dbReference>
<dbReference type="Gene3D" id="1.25.40.10">
    <property type="entry name" value="Tetratricopeptide repeat domain"/>
    <property type="match status" value="1"/>
</dbReference>
<dbReference type="SMART" id="SM00671">
    <property type="entry name" value="SEL1"/>
    <property type="match status" value="1"/>
</dbReference>
<name>A0ABS1BPP0_9NEIS</name>
<sequence>MKKSLFLALALSAAFAYAAPADDDNAAPANNAQYGQTMSQISADLQEGRAEAAFAKVQPLAEQGYPEAQYILGTMYHDGEGVAPSAIKAAQWYRKAAAQTGNEAVSRLAQEALDDLTHPSAGGSQE</sequence>
<keyword evidence="3" id="KW-1185">Reference proteome</keyword>
<accession>A0ABS1BPP0</accession>
<keyword evidence="1" id="KW-0732">Signal</keyword>
<reference evidence="2 3" key="1">
    <citation type="journal article" date="2021" name="Pathogens">
        <title>Isolation and Characterization of Kingella bonacorsii sp. nov., A Novel Kingella Species Detected in a Stable Periodontitis Subject.</title>
        <authorList>
            <person name="Antezack A."/>
            <person name="Boxberger M."/>
            <person name="Rolland C."/>
            <person name="Monnet-Corti V."/>
            <person name="La Scola B."/>
        </authorList>
    </citation>
    <scope>NUCLEOTIDE SEQUENCE [LARGE SCALE GENOMIC DNA]</scope>
    <source>
        <strain evidence="2 3">Marseille-Q4569</strain>
    </source>
</reference>
<evidence type="ECO:0000313" key="2">
    <source>
        <dbReference type="EMBL" id="MBK0395173.1"/>
    </source>
</evidence>
<dbReference type="GeneID" id="84906276"/>
<dbReference type="Proteomes" id="UP000614058">
    <property type="component" value="Unassembled WGS sequence"/>
</dbReference>
<feature type="signal peptide" evidence="1">
    <location>
        <begin position="1"/>
        <end position="18"/>
    </location>
</feature>
<gene>
    <name evidence="2" type="ORF">JDW22_00895</name>
</gene>
<dbReference type="InterPro" id="IPR011990">
    <property type="entry name" value="TPR-like_helical_dom_sf"/>
</dbReference>
<dbReference type="InterPro" id="IPR006597">
    <property type="entry name" value="Sel1-like"/>
</dbReference>
<dbReference type="Pfam" id="PF08238">
    <property type="entry name" value="Sel1"/>
    <property type="match status" value="1"/>
</dbReference>
<feature type="chain" id="PRO_5046386057" evidence="1">
    <location>
        <begin position="19"/>
        <end position="126"/>
    </location>
</feature>
<evidence type="ECO:0000256" key="1">
    <source>
        <dbReference type="SAM" id="SignalP"/>
    </source>
</evidence>
<organism evidence="2 3">
    <name type="scientific">Kingella bonacorsii</name>
    <dbReference type="NCBI Taxonomy" id="2796361"/>
    <lineage>
        <taxon>Bacteria</taxon>
        <taxon>Pseudomonadati</taxon>
        <taxon>Pseudomonadota</taxon>
        <taxon>Betaproteobacteria</taxon>
        <taxon>Neisseriales</taxon>
        <taxon>Neisseriaceae</taxon>
        <taxon>Kingella</taxon>
    </lineage>
</organism>